<dbReference type="PANTHER" id="PTHR46910:SF38">
    <property type="entry name" value="ZN(2)-C6 FUNGAL-TYPE DOMAIN-CONTAINING PROTEIN"/>
    <property type="match status" value="1"/>
</dbReference>
<dbReference type="PANTHER" id="PTHR46910">
    <property type="entry name" value="TRANSCRIPTION FACTOR PDR1"/>
    <property type="match status" value="1"/>
</dbReference>
<dbReference type="CDD" id="cd12148">
    <property type="entry name" value="fungal_TF_MHR"/>
    <property type="match status" value="1"/>
</dbReference>
<gene>
    <name evidence="3" type="ORF">MCHLO_10147</name>
</gene>
<protein>
    <recommendedName>
        <fullName evidence="2">Xylanolytic transcriptional activator regulatory domain-containing protein</fullName>
    </recommendedName>
</protein>
<dbReference type="Pfam" id="PF04082">
    <property type="entry name" value="Fungal_trans"/>
    <property type="match status" value="1"/>
</dbReference>
<dbReference type="InterPro" id="IPR007219">
    <property type="entry name" value="XnlR_reg_dom"/>
</dbReference>
<evidence type="ECO:0000313" key="4">
    <source>
        <dbReference type="Proteomes" id="UP000815677"/>
    </source>
</evidence>
<dbReference type="EMBL" id="DF848203">
    <property type="protein sequence ID" value="GAT53156.1"/>
    <property type="molecule type" value="Genomic_DNA"/>
</dbReference>
<evidence type="ECO:0000313" key="3">
    <source>
        <dbReference type="EMBL" id="GAT53156.1"/>
    </source>
</evidence>
<evidence type="ECO:0000259" key="2">
    <source>
        <dbReference type="SMART" id="SM00906"/>
    </source>
</evidence>
<keyword evidence="4" id="KW-1185">Reference proteome</keyword>
<name>A0ABQ0LTD0_MYCCL</name>
<evidence type="ECO:0000256" key="1">
    <source>
        <dbReference type="ARBA" id="ARBA00023242"/>
    </source>
</evidence>
<feature type="domain" description="Xylanolytic transcriptional activator regulatory" evidence="2">
    <location>
        <begin position="284"/>
        <end position="359"/>
    </location>
</feature>
<dbReference type="InterPro" id="IPR050987">
    <property type="entry name" value="AtrR-like"/>
</dbReference>
<keyword evidence="1" id="KW-0539">Nucleus</keyword>
<dbReference type="SMART" id="SM00906">
    <property type="entry name" value="Fungal_trans"/>
    <property type="match status" value="1"/>
</dbReference>
<accession>A0ABQ0LTD0</accession>
<reference evidence="3" key="1">
    <citation type="submission" date="2014-09" db="EMBL/GenBank/DDBJ databases">
        <title>Genome sequence of the luminous mushroom Mycena chlorophos for searching fungal bioluminescence genes.</title>
        <authorList>
            <person name="Tanaka Y."/>
            <person name="Kasuga D."/>
            <person name="Oba Y."/>
            <person name="Hase S."/>
            <person name="Sato K."/>
            <person name="Oba Y."/>
            <person name="Sakakibara Y."/>
        </authorList>
    </citation>
    <scope>NUCLEOTIDE SEQUENCE</scope>
</reference>
<proteinExistence type="predicted"/>
<organism evidence="3 4">
    <name type="scientific">Mycena chlorophos</name>
    <name type="common">Agaric fungus</name>
    <name type="synonym">Agaricus chlorophos</name>
    <dbReference type="NCBI Taxonomy" id="658473"/>
    <lineage>
        <taxon>Eukaryota</taxon>
        <taxon>Fungi</taxon>
        <taxon>Dikarya</taxon>
        <taxon>Basidiomycota</taxon>
        <taxon>Agaricomycotina</taxon>
        <taxon>Agaricomycetes</taxon>
        <taxon>Agaricomycetidae</taxon>
        <taxon>Agaricales</taxon>
        <taxon>Marasmiineae</taxon>
        <taxon>Mycenaceae</taxon>
        <taxon>Mycena</taxon>
    </lineage>
</organism>
<dbReference type="Proteomes" id="UP000815677">
    <property type="component" value="Unassembled WGS sequence"/>
</dbReference>
<sequence>MNQLDCSFSGGAGVKTKEQSYTEALEERLAAMQNLLDQYSYRSKSPEPDPIPPRVGARFAAMSIRFARSNEPHSDTEQDVIEADVPKPFPLLSSTAEFIGESSVEPIVGKAAELRDEYLRSQQPELTLSHRTEGWRFRRRAAPSMRELRRRAHVFPPPSLLAKLVDEYFAHVNVYIPLLHRPTFERLISGSEHFMNRKFAETVLLTCAVGARYCSNPEVLDHTEGDEDEGTEAFERRRQLSAGWKYFSQVPLRIEGFYESPGLFDLQRYCLAIQFLEGWELESTWALIGIAIRIAHCTGAHRKQPFLSPKVHTIEAELWRRAFWTITYYDRTVSCALGRPPGLLSDEFDIQPPTVVDDAYWDANFEQPVGTYSQVAFFNSMLKLTQMIIWTLRFLVMFSPYRRRTIVYLVQYTLQKKVALYEAGSARWKEDLVLELDSALNEWADTIPEHLRWDPTRLCSGNSNLVFFKQSAILYAAYYHVRILIHRPFITSTKAHLLPSFTICTSAARSCVGIAKMWMEQLCSDRVASEAPVFLLPALATAGVVLLLGTWQIKSKPAATDARNVQSCMDAIRACELRWRTAGMHWDILNELLENKSREWSGPPASSINANMMIMELSAVPLGLMASEWTGYLEESR</sequence>